<dbReference type="SMART" id="SM00387">
    <property type="entry name" value="HATPase_c"/>
    <property type="match status" value="1"/>
</dbReference>
<evidence type="ECO:0008006" key="8">
    <source>
        <dbReference type="Google" id="ProtNLM"/>
    </source>
</evidence>
<dbReference type="PROSITE" id="PS50112">
    <property type="entry name" value="PAS"/>
    <property type="match status" value="1"/>
</dbReference>
<dbReference type="SUPFAM" id="SSF55874">
    <property type="entry name" value="ATPase domain of HSP90 chaperone/DNA topoisomerase II/histidine kinase"/>
    <property type="match status" value="1"/>
</dbReference>
<gene>
    <name evidence="7" type="ORF">LCGC14_2052800</name>
</gene>
<dbReference type="PANTHER" id="PTHR47429">
    <property type="entry name" value="PROTEIN TWIN LOV 1"/>
    <property type="match status" value="1"/>
</dbReference>
<proteinExistence type="predicted"/>
<dbReference type="EMBL" id="LAZR01024288">
    <property type="protein sequence ID" value="KKL75647.1"/>
    <property type="molecule type" value="Genomic_DNA"/>
</dbReference>
<evidence type="ECO:0000259" key="4">
    <source>
        <dbReference type="PROSITE" id="PS50109"/>
    </source>
</evidence>
<evidence type="ECO:0000259" key="6">
    <source>
        <dbReference type="PROSITE" id="PS50113"/>
    </source>
</evidence>
<accession>A0A0F9HKH2</accession>
<dbReference type="InterPro" id="IPR003594">
    <property type="entry name" value="HATPase_dom"/>
</dbReference>
<dbReference type="AlphaFoldDB" id="A0A0F9HKH2"/>
<evidence type="ECO:0000256" key="1">
    <source>
        <dbReference type="ARBA" id="ARBA00022630"/>
    </source>
</evidence>
<evidence type="ECO:0000256" key="3">
    <source>
        <dbReference type="ARBA" id="ARBA00022991"/>
    </source>
</evidence>
<comment type="caution">
    <text evidence="7">The sequence shown here is derived from an EMBL/GenBank/DDBJ whole genome shotgun (WGS) entry which is preliminary data.</text>
</comment>
<organism evidence="7">
    <name type="scientific">marine sediment metagenome</name>
    <dbReference type="NCBI Taxonomy" id="412755"/>
    <lineage>
        <taxon>unclassified sequences</taxon>
        <taxon>metagenomes</taxon>
        <taxon>ecological metagenomes</taxon>
    </lineage>
</organism>
<name>A0A0F9HKH2_9ZZZZ</name>
<dbReference type="GO" id="GO:0005634">
    <property type="term" value="C:nucleus"/>
    <property type="evidence" value="ECO:0007669"/>
    <property type="project" value="TreeGrafter"/>
</dbReference>
<dbReference type="InterPro" id="IPR000014">
    <property type="entry name" value="PAS"/>
</dbReference>
<dbReference type="Gene3D" id="3.30.565.10">
    <property type="entry name" value="Histidine kinase-like ATPase, C-terminal domain"/>
    <property type="match status" value="1"/>
</dbReference>
<feature type="domain" description="PAC" evidence="6">
    <location>
        <begin position="87"/>
        <end position="141"/>
    </location>
</feature>
<dbReference type="InterPro" id="IPR036890">
    <property type="entry name" value="HATPase_C_sf"/>
</dbReference>
<keyword evidence="2" id="KW-0288">FMN</keyword>
<dbReference type="CDD" id="cd00130">
    <property type="entry name" value="PAS"/>
    <property type="match status" value="1"/>
</dbReference>
<dbReference type="InterPro" id="IPR035965">
    <property type="entry name" value="PAS-like_dom_sf"/>
</dbReference>
<dbReference type="Pfam" id="PF07568">
    <property type="entry name" value="HisKA_2"/>
    <property type="match status" value="1"/>
</dbReference>
<dbReference type="InterPro" id="IPR001610">
    <property type="entry name" value="PAC"/>
</dbReference>
<sequence length="342" mass="37717">MKDQTKTLKVELSDAEAMETVAASSVAMVLTNTAIHDNPIVYVNAAFERMTGYSRSAAIGRNCRFLQCPDTDPADVAALRRAIEDEREISIDLLNQRADGSRFRNRLLMSPIRDSHGQVQYFLGIQQEITDSNLRDQKIESDRALNEIQHRVKNHLSMIVGLIRVQSRKSTARAEFDSLSRRVESLQLLYEELMQPNAMSNREVVDAGAYLTRIANAIAHLDGRAGVRVNIDTEAVEMEVDTATRVGLIVSEVLTNALQHAFTGRHRGLVHLRVTRLSNEGLRVSISDDGIGFSDGAVWPNMDSMGGRIVTGLIDGLSGTLDVTHAANGTVVTLDVPPIMRQ</sequence>
<dbReference type="InterPro" id="IPR011495">
    <property type="entry name" value="Sig_transdc_His_kin_sub2_dim/P"/>
</dbReference>
<keyword evidence="3" id="KW-0157">Chromophore</keyword>
<dbReference type="Gene3D" id="3.30.450.20">
    <property type="entry name" value="PAS domain"/>
    <property type="match status" value="1"/>
</dbReference>
<dbReference type="PROSITE" id="PS50113">
    <property type="entry name" value="PAC"/>
    <property type="match status" value="1"/>
</dbReference>
<dbReference type="SMART" id="SM00091">
    <property type="entry name" value="PAS"/>
    <property type="match status" value="1"/>
</dbReference>
<dbReference type="NCBIfam" id="TIGR00229">
    <property type="entry name" value="sensory_box"/>
    <property type="match status" value="1"/>
</dbReference>
<evidence type="ECO:0000313" key="7">
    <source>
        <dbReference type="EMBL" id="KKL75647.1"/>
    </source>
</evidence>
<dbReference type="Pfam" id="PF13581">
    <property type="entry name" value="HATPase_c_2"/>
    <property type="match status" value="1"/>
</dbReference>
<dbReference type="InterPro" id="IPR000700">
    <property type="entry name" value="PAS-assoc_C"/>
</dbReference>
<dbReference type="SMART" id="SM00086">
    <property type="entry name" value="PAC"/>
    <property type="match status" value="1"/>
</dbReference>
<feature type="domain" description="Histidine kinase" evidence="4">
    <location>
        <begin position="147"/>
        <end position="340"/>
    </location>
</feature>
<dbReference type="PANTHER" id="PTHR47429:SF2">
    <property type="entry name" value="PROTEIN TWIN LOV 1"/>
    <property type="match status" value="1"/>
</dbReference>
<keyword evidence="1" id="KW-0285">Flavoprotein</keyword>
<reference evidence="7" key="1">
    <citation type="journal article" date="2015" name="Nature">
        <title>Complex archaea that bridge the gap between prokaryotes and eukaryotes.</title>
        <authorList>
            <person name="Spang A."/>
            <person name="Saw J.H."/>
            <person name="Jorgensen S.L."/>
            <person name="Zaremba-Niedzwiedzka K."/>
            <person name="Martijn J."/>
            <person name="Lind A.E."/>
            <person name="van Eijk R."/>
            <person name="Schleper C."/>
            <person name="Guy L."/>
            <person name="Ettema T.J."/>
        </authorList>
    </citation>
    <scope>NUCLEOTIDE SEQUENCE</scope>
</reference>
<dbReference type="InterPro" id="IPR005467">
    <property type="entry name" value="His_kinase_dom"/>
</dbReference>
<dbReference type="PROSITE" id="PS50109">
    <property type="entry name" value="HIS_KIN"/>
    <property type="match status" value="1"/>
</dbReference>
<feature type="domain" description="PAS" evidence="5">
    <location>
        <begin position="37"/>
        <end position="86"/>
    </location>
</feature>
<evidence type="ECO:0000259" key="5">
    <source>
        <dbReference type="PROSITE" id="PS50112"/>
    </source>
</evidence>
<evidence type="ECO:0000256" key="2">
    <source>
        <dbReference type="ARBA" id="ARBA00022643"/>
    </source>
</evidence>
<protein>
    <recommendedName>
        <fullName evidence="8">PAS domain-containing protein</fullName>
    </recommendedName>
</protein>
<dbReference type="SUPFAM" id="SSF55785">
    <property type="entry name" value="PYP-like sensor domain (PAS domain)"/>
    <property type="match status" value="1"/>
</dbReference>
<dbReference type="Pfam" id="PF13426">
    <property type="entry name" value="PAS_9"/>
    <property type="match status" value="1"/>
</dbReference>